<name>A0A814I4V2_9BILA</name>
<accession>A0A814I4V2</accession>
<evidence type="ECO:0000256" key="2">
    <source>
        <dbReference type="SAM" id="Phobius"/>
    </source>
</evidence>
<keyword evidence="6" id="KW-1185">Reference proteome</keyword>
<proteinExistence type="predicted"/>
<keyword evidence="2" id="KW-0472">Membrane</keyword>
<dbReference type="Proteomes" id="UP000681722">
    <property type="component" value="Unassembled WGS sequence"/>
</dbReference>
<feature type="transmembrane region" description="Helical" evidence="2">
    <location>
        <begin position="841"/>
        <end position="867"/>
    </location>
</feature>
<protein>
    <submittedName>
        <fullName evidence="4">Uncharacterized protein</fullName>
    </submittedName>
</protein>
<dbReference type="AlphaFoldDB" id="A0A814I4V2"/>
<feature type="signal peptide" evidence="3">
    <location>
        <begin position="1"/>
        <end position="26"/>
    </location>
</feature>
<dbReference type="EMBL" id="CAJNOQ010003534">
    <property type="protein sequence ID" value="CAF1017116.1"/>
    <property type="molecule type" value="Genomic_DNA"/>
</dbReference>
<evidence type="ECO:0000313" key="4">
    <source>
        <dbReference type="EMBL" id="CAF1017116.1"/>
    </source>
</evidence>
<keyword evidence="3" id="KW-0732">Signal</keyword>
<sequence length="922" mass="102890">MLACSYRLLILTALTLFVVFIHKTNGYTFSSYTSNYDALGLKIAGNDQLIVEVLNSDTNNNQQYFRISYAPYNNSSTNQQQCFTTYNIAESLYIYMVAVGRHPTATSVFFAGEIDDGISDDNSSTFIGILNTTTAINCSGYTYSITYLTDAYNHQQYFVLGIEPQGQHAFGITEEFIFVYLVDSSSFVLWNSNETWTTSHFMPAAIVVQNASFIVAAGYTDNGQLDGTNTPVVYLFNWNPLNKPSLTIISNWTYVDQTQQYRTANSYKMSLDINDETGQILVGIPAINQIFLLSVNANSQLTQLSSRDNGLRYYGYGKGVAWLNDSIAAVLTNQYTFDSETWISSNVYFYEITNGTINSEISLFPNLQASLPDAFSSVLLNIISTPAGALIVLDQIGNILILLPTSPGYSPFLNQNSTSPAFSMPAVCIPGTYSSHSGVDPCILCPQGTKNTGNDTTLCSTCSSSTSFCPLGAVAEVNETALAQVSQAQTYPDSPESTQFDDILLQNMFTIGRTGPHWGTHCLIISPLFWALIVSVMALFVITFMCVLKLFVPKDPRSKKWQREIRRVFRQTDLVGEGEFWVGGLASFSIMVLVCFAYAFSTLYLHRYPIERLTTNSNFACDPTIRNAKFTTGLQSLAVPLTIDEQNMFNILNNQQFTVHIDFVNTQILCTNVAVELLKNFGQTEIDLTACSNENSILSIAFVLPYQSITAEIILNSVSPIGGLRVGLSGDELEIGSYSMQQLQFYEPFSVPTSTLAQTLAISLQLTKVINRTDPLSDSGEEEYNALWIPMFQVNLNEMFLTYNDYFHYSNLTQTTLTLTVSETAFFIKNIQQPIAKEADIIFYCLLFTIVCLEIFGVIFLIFKLLVIPMINFVAKRTCPTALEGSDDEEEKDENSPNRKKKKPDDKFYELYDKTNTTKNYF</sequence>
<evidence type="ECO:0000256" key="1">
    <source>
        <dbReference type="SAM" id="MobiDB-lite"/>
    </source>
</evidence>
<gene>
    <name evidence="4" type="ORF">GPM918_LOCUS14579</name>
    <name evidence="5" type="ORF">SRO942_LOCUS14575</name>
</gene>
<feature type="chain" id="PRO_5036410238" evidence="3">
    <location>
        <begin position="27"/>
        <end position="922"/>
    </location>
</feature>
<feature type="compositionally biased region" description="Basic and acidic residues" evidence="1">
    <location>
        <begin position="903"/>
        <end position="913"/>
    </location>
</feature>
<organism evidence="4 6">
    <name type="scientific">Didymodactylos carnosus</name>
    <dbReference type="NCBI Taxonomy" id="1234261"/>
    <lineage>
        <taxon>Eukaryota</taxon>
        <taxon>Metazoa</taxon>
        <taxon>Spiralia</taxon>
        <taxon>Gnathifera</taxon>
        <taxon>Rotifera</taxon>
        <taxon>Eurotatoria</taxon>
        <taxon>Bdelloidea</taxon>
        <taxon>Philodinida</taxon>
        <taxon>Philodinidae</taxon>
        <taxon>Didymodactylos</taxon>
    </lineage>
</organism>
<evidence type="ECO:0000256" key="3">
    <source>
        <dbReference type="SAM" id="SignalP"/>
    </source>
</evidence>
<feature type="region of interest" description="Disordered" evidence="1">
    <location>
        <begin position="884"/>
        <end position="922"/>
    </location>
</feature>
<reference evidence="4" key="1">
    <citation type="submission" date="2021-02" db="EMBL/GenBank/DDBJ databases">
        <authorList>
            <person name="Nowell W R."/>
        </authorList>
    </citation>
    <scope>NUCLEOTIDE SEQUENCE</scope>
</reference>
<evidence type="ECO:0000313" key="5">
    <source>
        <dbReference type="EMBL" id="CAF3788541.1"/>
    </source>
</evidence>
<dbReference type="EMBL" id="CAJOBC010003533">
    <property type="protein sequence ID" value="CAF3788541.1"/>
    <property type="molecule type" value="Genomic_DNA"/>
</dbReference>
<feature type="transmembrane region" description="Helical" evidence="2">
    <location>
        <begin position="528"/>
        <end position="552"/>
    </location>
</feature>
<keyword evidence="2" id="KW-0812">Transmembrane</keyword>
<comment type="caution">
    <text evidence="4">The sequence shown here is derived from an EMBL/GenBank/DDBJ whole genome shotgun (WGS) entry which is preliminary data.</text>
</comment>
<evidence type="ECO:0000313" key="6">
    <source>
        <dbReference type="Proteomes" id="UP000663829"/>
    </source>
</evidence>
<feature type="transmembrane region" description="Helical" evidence="2">
    <location>
        <begin position="580"/>
        <end position="600"/>
    </location>
</feature>
<dbReference type="Proteomes" id="UP000663829">
    <property type="component" value="Unassembled WGS sequence"/>
</dbReference>
<keyword evidence="2" id="KW-1133">Transmembrane helix</keyword>